<keyword evidence="1" id="KW-0812">Transmembrane</keyword>
<keyword evidence="1" id="KW-0472">Membrane</keyword>
<protein>
    <submittedName>
        <fullName evidence="2">Uncharacterized protein</fullName>
    </submittedName>
</protein>
<keyword evidence="3" id="KW-1185">Reference proteome</keyword>
<feature type="transmembrane region" description="Helical" evidence="1">
    <location>
        <begin position="12"/>
        <end position="30"/>
    </location>
</feature>
<reference evidence="2" key="1">
    <citation type="submission" date="2023-06" db="EMBL/GenBank/DDBJ databases">
        <title>Sysu t00039.</title>
        <authorList>
            <person name="Gao L."/>
            <person name="Fang B.-Z."/>
            <person name="Li W.-J."/>
        </authorList>
    </citation>
    <scope>NUCLEOTIDE SEQUENCE</scope>
    <source>
        <strain evidence="2">SYSU T00039</strain>
    </source>
</reference>
<name>A0AAW7M4U7_9MICO</name>
<dbReference type="EMBL" id="JAUHPX010000008">
    <property type="protein sequence ID" value="MDN4488952.1"/>
    <property type="molecule type" value="Genomic_DNA"/>
</dbReference>
<evidence type="ECO:0000313" key="3">
    <source>
        <dbReference type="Proteomes" id="UP001172737"/>
    </source>
</evidence>
<evidence type="ECO:0000313" key="2">
    <source>
        <dbReference type="EMBL" id="MDN4488952.1"/>
    </source>
</evidence>
<comment type="caution">
    <text evidence="2">The sequence shown here is derived from an EMBL/GenBank/DDBJ whole genome shotgun (WGS) entry which is preliminary data.</text>
</comment>
<dbReference type="RefSeq" id="WP_301121181.1">
    <property type="nucleotide sequence ID" value="NZ_JAUHPX010000008.1"/>
</dbReference>
<feature type="transmembrane region" description="Helical" evidence="1">
    <location>
        <begin position="37"/>
        <end position="55"/>
    </location>
</feature>
<sequence length="65" mass="7080">MTPIDTTRVPPRSARIEFALAAVLTVLVLIEVVRQDWLIAAILVLLGLGIATTVLDDVRRSLTGR</sequence>
<organism evidence="2 3">
    <name type="scientific">Demequina lignilytica</name>
    <dbReference type="NCBI Taxonomy" id="3051663"/>
    <lineage>
        <taxon>Bacteria</taxon>
        <taxon>Bacillati</taxon>
        <taxon>Actinomycetota</taxon>
        <taxon>Actinomycetes</taxon>
        <taxon>Micrococcales</taxon>
        <taxon>Demequinaceae</taxon>
        <taxon>Demequina</taxon>
    </lineage>
</organism>
<accession>A0AAW7M4U7</accession>
<dbReference type="Proteomes" id="UP001172737">
    <property type="component" value="Unassembled WGS sequence"/>
</dbReference>
<dbReference type="AlphaFoldDB" id="A0AAW7M4U7"/>
<evidence type="ECO:0000256" key="1">
    <source>
        <dbReference type="SAM" id="Phobius"/>
    </source>
</evidence>
<keyword evidence="1" id="KW-1133">Transmembrane helix</keyword>
<gene>
    <name evidence="2" type="ORF">QQX10_12325</name>
</gene>
<proteinExistence type="predicted"/>